<dbReference type="AlphaFoldDB" id="A0A1G6DKM3"/>
<dbReference type="PROSITE" id="PS50263">
    <property type="entry name" value="CN_HYDROLASE"/>
    <property type="match status" value="1"/>
</dbReference>
<evidence type="ECO:0000259" key="2">
    <source>
        <dbReference type="PROSITE" id="PS50263"/>
    </source>
</evidence>
<dbReference type="GO" id="GO:0033388">
    <property type="term" value="P:putrescine biosynthetic process from arginine"/>
    <property type="evidence" value="ECO:0007669"/>
    <property type="project" value="TreeGrafter"/>
</dbReference>
<organism evidence="3 4">
    <name type="scientific">Bauldia litoralis</name>
    <dbReference type="NCBI Taxonomy" id="665467"/>
    <lineage>
        <taxon>Bacteria</taxon>
        <taxon>Pseudomonadati</taxon>
        <taxon>Pseudomonadota</taxon>
        <taxon>Alphaproteobacteria</taxon>
        <taxon>Hyphomicrobiales</taxon>
        <taxon>Kaistiaceae</taxon>
        <taxon>Bauldia</taxon>
    </lineage>
</organism>
<dbReference type="GO" id="GO:0050126">
    <property type="term" value="F:N-carbamoylputrescine amidase activity"/>
    <property type="evidence" value="ECO:0007669"/>
    <property type="project" value="TreeGrafter"/>
</dbReference>
<dbReference type="Proteomes" id="UP000199071">
    <property type="component" value="Unassembled WGS sequence"/>
</dbReference>
<dbReference type="OrthoDB" id="9811121at2"/>
<dbReference type="Gene3D" id="3.60.110.10">
    <property type="entry name" value="Carbon-nitrogen hydrolase"/>
    <property type="match status" value="1"/>
</dbReference>
<dbReference type="PANTHER" id="PTHR43674:SF2">
    <property type="entry name" value="BETA-UREIDOPROPIONASE"/>
    <property type="match status" value="1"/>
</dbReference>
<dbReference type="STRING" id="665467.SAMN02982931_03544"/>
<keyword evidence="1 3" id="KW-0378">Hydrolase</keyword>
<feature type="domain" description="CN hydrolase" evidence="2">
    <location>
        <begin position="5"/>
        <end position="251"/>
    </location>
</feature>
<reference evidence="3 4" key="1">
    <citation type="submission" date="2016-10" db="EMBL/GenBank/DDBJ databases">
        <authorList>
            <person name="de Groot N.N."/>
        </authorList>
    </citation>
    <scope>NUCLEOTIDE SEQUENCE [LARGE SCALE GENOMIC DNA]</scope>
    <source>
        <strain evidence="3 4">ATCC 35022</strain>
    </source>
</reference>
<dbReference type="Pfam" id="PF00795">
    <property type="entry name" value="CN_hydrolase"/>
    <property type="match status" value="1"/>
</dbReference>
<evidence type="ECO:0000313" key="3">
    <source>
        <dbReference type="EMBL" id="SDB45737.1"/>
    </source>
</evidence>
<name>A0A1G6DKM3_9HYPH</name>
<dbReference type="InterPro" id="IPR036526">
    <property type="entry name" value="C-N_Hydrolase_sf"/>
</dbReference>
<dbReference type="RefSeq" id="WP_090878350.1">
    <property type="nucleotide sequence ID" value="NZ_FMXQ01000007.1"/>
</dbReference>
<dbReference type="SUPFAM" id="SSF56317">
    <property type="entry name" value="Carbon-nitrogen hydrolase"/>
    <property type="match status" value="1"/>
</dbReference>
<accession>A0A1G6DKM3</accession>
<gene>
    <name evidence="3" type="ORF">SAMN02982931_03544</name>
</gene>
<evidence type="ECO:0000313" key="4">
    <source>
        <dbReference type="Proteomes" id="UP000199071"/>
    </source>
</evidence>
<dbReference type="InterPro" id="IPR050345">
    <property type="entry name" value="Aliph_Amidase/BUP"/>
</dbReference>
<protein>
    <submittedName>
        <fullName evidence="3">Predicted amidohydrolase</fullName>
    </submittedName>
</protein>
<dbReference type="PANTHER" id="PTHR43674">
    <property type="entry name" value="NITRILASE C965.09-RELATED"/>
    <property type="match status" value="1"/>
</dbReference>
<evidence type="ECO:0000256" key="1">
    <source>
        <dbReference type="ARBA" id="ARBA00022801"/>
    </source>
</evidence>
<sequence>MTDAFPVAAVQFGARLYAPDENRARAETAIRSAAGKGARLVVLPELAISGYGLDPEGLARSAEPGDGPTVTGWQALAAELDVVISGGFCETAGGNLHNSAALVTPEGSATLYRKLHLFDGEKNVFSPGDRGLPVVETALGRIGLCVCYDLRFVEVARALALMGADVIAVPTAWVGGFDRNARDAMGFIGQARGAMVQANLNQVAMVCASQSGGDQGIRFLGSSLIVDSFGECLAGPSEQDADETLIASLDIAAIRASRVRSALVRPREDRRVDVYGLTVSGTTY</sequence>
<proteinExistence type="predicted"/>
<dbReference type="InterPro" id="IPR003010">
    <property type="entry name" value="C-N_Hydrolase"/>
</dbReference>
<keyword evidence="4" id="KW-1185">Reference proteome</keyword>
<dbReference type="EMBL" id="FMXQ01000007">
    <property type="protein sequence ID" value="SDB45737.1"/>
    <property type="molecule type" value="Genomic_DNA"/>
</dbReference>